<dbReference type="ZFIN" id="ZDB-GENE-030131-1361">
    <property type="gene designation" value="si:ch211-197h24.6"/>
</dbReference>
<dbReference type="Bgee" id="ENSDARG00000091631">
    <property type="expression patterns" value="Expressed in early embryo and 28 other cell types or tissues"/>
</dbReference>
<dbReference type="OMA" id="MEAQPGN"/>
<feature type="region of interest" description="Disordered" evidence="1">
    <location>
        <begin position="368"/>
        <end position="391"/>
    </location>
</feature>
<dbReference type="GO" id="GO:0003725">
    <property type="term" value="F:double-stranded RNA binding"/>
    <property type="evidence" value="ECO:0000318"/>
    <property type="project" value="GO_Central"/>
</dbReference>
<evidence type="ECO:0000256" key="1">
    <source>
        <dbReference type="SAM" id="MobiDB-lite"/>
    </source>
</evidence>
<dbReference type="GO" id="GO:0003727">
    <property type="term" value="F:single-stranded RNA binding"/>
    <property type="evidence" value="ECO:0000318"/>
    <property type="project" value="GO_Central"/>
</dbReference>
<evidence type="ECO:0000313" key="2">
    <source>
        <dbReference type="Ensembl" id="ENSDARP00000118446"/>
    </source>
</evidence>
<dbReference type="AlphaFoldDB" id="E9QIZ1"/>
<dbReference type="Proteomes" id="UP000000437">
    <property type="component" value="Chromosome 16"/>
</dbReference>
<dbReference type="Ensembl" id="ENSDART00000133398.2">
    <property type="protein sequence ID" value="ENSDARP00000118446.1"/>
    <property type="gene ID" value="ENSDARG00000091631.4"/>
</dbReference>
<dbReference type="Ensembl" id="ENSDART00000182421.1">
    <property type="protein sequence ID" value="ENSDARP00000148234.1"/>
    <property type="gene ID" value="ENSDARG00000091631.4"/>
</dbReference>
<protein>
    <submittedName>
        <fullName evidence="2 4">Si:ch211-197h24.6</fullName>
    </submittedName>
</protein>
<keyword evidence="3" id="KW-1185">Reference proteome</keyword>
<dbReference type="HOGENOM" id="CLU_731505_0_0_1"/>
<evidence type="ECO:0000313" key="3">
    <source>
        <dbReference type="Proteomes" id="UP000000437"/>
    </source>
</evidence>
<feature type="compositionally biased region" description="Low complexity" evidence="1">
    <location>
        <begin position="368"/>
        <end position="380"/>
    </location>
</feature>
<evidence type="ECO:0000313" key="5">
    <source>
        <dbReference type="ZFIN" id="ZDB-GENE-030131-1361"/>
    </source>
</evidence>
<evidence type="ECO:0007829" key="6">
    <source>
        <dbReference type="PeptideAtlas" id="E9QIZ1"/>
    </source>
</evidence>
<name>E9QIZ1_DANRE</name>
<proteinExistence type="evidence at protein level"/>
<gene>
    <name evidence="2 4 5" type="primary">si:ch211-197h24.6</name>
</gene>
<dbReference type="AGR" id="ZFIN:ZDB-GENE-030131-1361"/>
<dbReference type="RefSeq" id="XP_707530.2">
    <property type="nucleotide sequence ID" value="XM_702438.9"/>
</dbReference>
<keyword evidence="6" id="KW-1267">Proteomics identification</keyword>
<evidence type="ECO:0000313" key="4">
    <source>
        <dbReference type="RefSeq" id="XP_707530.2"/>
    </source>
</evidence>
<dbReference type="GeneID" id="560245"/>
<accession>A0A8N7T771</accession>
<feature type="region of interest" description="Disordered" evidence="1">
    <location>
        <begin position="1"/>
        <end position="27"/>
    </location>
</feature>
<dbReference type="GeneTree" id="ENSGT00740000115874"/>
<dbReference type="OrthoDB" id="5877502at2759"/>
<dbReference type="EMBL" id="BX649484">
    <property type="status" value="NOT_ANNOTATED_CDS"/>
    <property type="molecule type" value="Genomic_DNA"/>
</dbReference>
<dbReference type="eggNOG" id="ENOG502RIDX">
    <property type="taxonomic scope" value="Eukaryota"/>
</dbReference>
<reference evidence="2" key="1">
    <citation type="submission" date="2011-07" db="UniProtKB">
        <authorList>
            <consortium name="Ensembl"/>
        </authorList>
    </citation>
    <scope>IDENTIFICATION</scope>
    <source>
        <strain evidence="2">Tuebingen</strain>
    </source>
</reference>
<accession>E9QIZ1</accession>
<reference evidence="4" key="3">
    <citation type="submission" date="2025-04" db="UniProtKB">
        <authorList>
            <consortium name="RefSeq"/>
        </authorList>
    </citation>
    <scope>IDENTIFICATION</scope>
    <source>
        <strain evidence="4">Tuebingen</strain>
    </source>
</reference>
<organism evidence="2">
    <name type="scientific">Danio rerio</name>
    <name type="common">Zebrafish</name>
    <name type="synonym">Brachydanio rerio</name>
    <dbReference type="NCBI Taxonomy" id="7955"/>
    <lineage>
        <taxon>Eukaryota</taxon>
        <taxon>Metazoa</taxon>
        <taxon>Chordata</taxon>
        <taxon>Craniata</taxon>
        <taxon>Vertebrata</taxon>
        <taxon>Euteleostomi</taxon>
        <taxon>Actinopterygii</taxon>
        <taxon>Neopterygii</taxon>
        <taxon>Teleostei</taxon>
        <taxon>Ostariophysi</taxon>
        <taxon>Cypriniformes</taxon>
        <taxon>Danionidae</taxon>
        <taxon>Danioninae</taxon>
        <taxon>Danio</taxon>
    </lineage>
</organism>
<dbReference type="PaxDb" id="7955-ENSDARP00000118446"/>
<sequence>MEAKPAGARSADSLPNPNKRGKGSGKKKQLFNGDIVFTARNGSIQTIPCLNKRLKTVTDTVIGLQYIWEYRSPSKSVPPHYQCKLCRVNRLQNEMAAHITGWKHSFRYLQQNHQDKVPYDEAAALKDPAIRKAIKTAAAEVEKAEGRGQLKMVLKEPFDIVAFQDMKSAHPNPAFPGPAGIHTSSPRGLKQGGSFGGPYQDFPPRGGMMSDFSSGMRGGMDSLPIRGGYSNMREFTSPSRYGNGGLDRGMMETDDMHRFADDGPMRMGRDGFGTGHHNEGMGRPFLNDMPMNSGGERMMGLGPKRPENNSLPATLLKYLDSFRIENEDDAQIVLKVTQKLTDVLMEYRLRSISSVPIVKPLPAMNFSSSLPSRSSNDRFSGNMPGSSRFYN</sequence>
<reference evidence="2 3" key="2">
    <citation type="journal article" date="2013" name="Nature">
        <title>The zebrafish reference genome sequence and its relationship to the human genome.</title>
        <authorList>
            <consortium name="Genome Reference Consortium Zebrafish"/>
            <person name="Howe K."/>
            <person name="Clark M.D."/>
            <person name="Torroja C.F."/>
            <person name="Torrance J."/>
            <person name="Berthelot C."/>
            <person name="Muffato M."/>
            <person name="Collins J.E."/>
            <person name="Humphray S."/>
            <person name="McLaren K."/>
            <person name="Matthews L."/>
            <person name="McLaren S."/>
            <person name="Sealy I."/>
            <person name="Caccamo M."/>
            <person name="Churcher C."/>
            <person name="Scott C."/>
            <person name="Barrett J.C."/>
            <person name="Koch R."/>
            <person name="Rauch G.J."/>
            <person name="White S."/>
            <person name="Chow W."/>
            <person name="Kilian B."/>
            <person name="Quintais L.T."/>
            <person name="Guerra-Assuncao J.A."/>
            <person name="Zhou Y."/>
            <person name="Gu Y."/>
            <person name="Yen J."/>
            <person name="Vogel J.H."/>
            <person name="Eyre T."/>
            <person name="Redmond S."/>
            <person name="Banerjee R."/>
            <person name="Chi J."/>
            <person name="Fu B."/>
            <person name="Langley E."/>
            <person name="Maguire S.F."/>
            <person name="Laird G.K."/>
            <person name="Lloyd D."/>
            <person name="Kenyon E."/>
            <person name="Donaldson S."/>
            <person name="Sehra H."/>
            <person name="Almeida-King J."/>
            <person name="Loveland J."/>
            <person name="Trevanion S."/>
            <person name="Jones M."/>
            <person name="Quail M."/>
            <person name="Willey D."/>
            <person name="Hunt A."/>
            <person name="Burton J."/>
            <person name="Sims S."/>
            <person name="McLay K."/>
            <person name="Plumb B."/>
            <person name="Davis J."/>
            <person name="Clee C."/>
            <person name="Oliver K."/>
            <person name="Clark R."/>
            <person name="Riddle C."/>
            <person name="Elliot D."/>
            <person name="Eliott D."/>
            <person name="Threadgold G."/>
            <person name="Harden G."/>
            <person name="Ware D."/>
            <person name="Begum S."/>
            <person name="Mortimore B."/>
            <person name="Mortimer B."/>
            <person name="Kerry G."/>
            <person name="Heath P."/>
            <person name="Phillimore B."/>
            <person name="Tracey A."/>
            <person name="Corby N."/>
            <person name="Dunn M."/>
            <person name="Johnson C."/>
            <person name="Wood J."/>
            <person name="Clark S."/>
            <person name="Pelan S."/>
            <person name="Griffiths G."/>
            <person name="Smith M."/>
            <person name="Glithero R."/>
            <person name="Howden P."/>
            <person name="Barker N."/>
            <person name="Lloyd C."/>
            <person name="Stevens C."/>
            <person name="Harley J."/>
            <person name="Holt K."/>
            <person name="Panagiotidis G."/>
            <person name="Lovell J."/>
            <person name="Beasley H."/>
            <person name="Henderson C."/>
            <person name="Gordon D."/>
            <person name="Auger K."/>
            <person name="Wright D."/>
            <person name="Collins J."/>
            <person name="Raisen C."/>
            <person name="Dyer L."/>
            <person name="Leung K."/>
            <person name="Robertson L."/>
            <person name="Ambridge K."/>
            <person name="Leongamornlert D."/>
            <person name="McGuire S."/>
            <person name="Gilderthorp R."/>
            <person name="Griffiths C."/>
            <person name="Manthravadi D."/>
            <person name="Nichol S."/>
            <person name="Barker G."/>
            <person name="Whitehead S."/>
            <person name="Kay M."/>
            <person name="Brown J."/>
            <person name="Murnane C."/>
            <person name="Gray E."/>
            <person name="Humphries M."/>
            <person name="Sycamore N."/>
            <person name="Barker D."/>
            <person name="Saunders D."/>
            <person name="Wallis J."/>
            <person name="Babbage A."/>
            <person name="Hammond S."/>
            <person name="Mashreghi-Mohammadi M."/>
            <person name="Barr L."/>
            <person name="Martin S."/>
            <person name="Wray P."/>
            <person name="Ellington A."/>
            <person name="Matthews N."/>
            <person name="Ellwood M."/>
            <person name="Woodmansey R."/>
            <person name="Clark G."/>
            <person name="Cooper J."/>
            <person name="Cooper J."/>
            <person name="Tromans A."/>
            <person name="Grafham D."/>
            <person name="Skuce C."/>
            <person name="Pandian R."/>
            <person name="Andrews R."/>
            <person name="Harrison E."/>
            <person name="Kimberley A."/>
            <person name="Garnett J."/>
            <person name="Fosker N."/>
            <person name="Hall R."/>
            <person name="Garner P."/>
            <person name="Kelly D."/>
            <person name="Bird C."/>
            <person name="Palmer S."/>
            <person name="Gehring I."/>
            <person name="Berger A."/>
            <person name="Dooley C.M."/>
            <person name="Ersan-Urun Z."/>
            <person name="Eser C."/>
            <person name="Geiger H."/>
            <person name="Geisler M."/>
            <person name="Karotki L."/>
            <person name="Kirn A."/>
            <person name="Konantz J."/>
            <person name="Konantz M."/>
            <person name="Oberlander M."/>
            <person name="Rudolph-Geiger S."/>
            <person name="Teucke M."/>
            <person name="Lanz C."/>
            <person name="Raddatz G."/>
            <person name="Osoegawa K."/>
            <person name="Zhu B."/>
            <person name="Rapp A."/>
            <person name="Widaa S."/>
            <person name="Langford C."/>
            <person name="Yang F."/>
            <person name="Schuster S.C."/>
            <person name="Carter N.P."/>
            <person name="Harrow J."/>
            <person name="Ning Z."/>
            <person name="Herrero J."/>
            <person name="Searle S.M."/>
            <person name="Enright A."/>
            <person name="Geisler R."/>
            <person name="Plasterk R.H."/>
            <person name="Lee C."/>
            <person name="Westerfield M."/>
            <person name="de Jong P.J."/>
            <person name="Zon L.I."/>
            <person name="Postlethwait J.H."/>
            <person name="Nusslein-Volhard C."/>
            <person name="Hubbard T.J."/>
            <person name="Roest Crollius H."/>
            <person name="Rogers J."/>
            <person name="Stemple D.L."/>
        </authorList>
    </citation>
    <scope>NUCLEOTIDE SEQUENCE [LARGE SCALE GENOMIC DNA]</scope>
    <source>
        <strain evidence="2">Tuebingen</strain>
    </source>
</reference>